<organism evidence="3">
    <name type="scientific">Blastobotrys adeninivorans</name>
    <name type="common">Yeast</name>
    <name type="synonym">Arxula adeninivorans</name>
    <dbReference type="NCBI Taxonomy" id="409370"/>
    <lineage>
        <taxon>Eukaryota</taxon>
        <taxon>Fungi</taxon>
        <taxon>Dikarya</taxon>
        <taxon>Ascomycota</taxon>
        <taxon>Saccharomycotina</taxon>
        <taxon>Dipodascomycetes</taxon>
        <taxon>Dipodascales</taxon>
        <taxon>Trichomonascaceae</taxon>
        <taxon>Blastobotrys</taxon>
    </lineage>
</organism>
<comment type="similarity">
    <text evidence="1">Belongs to the IST1 family.</text>
</comment>
<dbReference type="GO" id="GO:0015031">
    <property type="term" value="P:protein transport"/>
    <property type="evidence" value="ECO:0007669"/>
    <property type="project" value="InterPro"/>
</dbReference>
<feature type="compositionally biased region" description="Acidic residues" evidence="2">
    <location>
        <begin position="178"/>
        <end position="189"/>
    </location>
</feature>
<dbReference type="PANTHER" id="PTHR12161">
    <property type="entry name" value="IST1 FAMILY MEMBER"/>
    <property type="match status" value="1"/>
</dbReference>
<name>A0A060TGA7_BLAAD</name>
<dbReference type="Gene3D" id="1.20.1260.60">
    <property type="entry name" value="Vacuolar protein sorting-associated protein Ist1"/>
    <property type="match status" value="1"/>
</dbReference>
<reference evidence="3" key="2">
    <citation type="submission" date="2014-06" db="EMBL/GenBank/DDBJ databases">
        <title>The complete genome of Blastobotrys (Arxula) adeninivorans LS3 - a yeast of biotechnological interest.</title>
        <authorList>
            <person name="Kunze G."/>
            <person name="Gaillardin C."/>
            <person name="Czernicka M."/>
            <person name="Durrens P."/>
            <person name="Martin T."/>
            <person name="Boer E."/>
            <person name="Gabaldon T."/>
            <person name="Cruz J."/>
            <person name="Talla E."/>
            <person name="Marck C."/>
            <person name="Goffeau A."/>
            <person name="Barbe V."/>
            <person name="Baret P."/>
            <person name="Baronian K."/>
            <person name="Beier S."/>
            <person name="Bleykasten C."/>
            <person name="Bode R."/>
            <person name="Casaregola S."/>
            <person name="Despons L."/>
            <person name="Fairhead C."/>
            <person name="Giersberg M."/>
            <person name="Gierski P."/>
            <person name="Hahnel U."/>
            <person name="Hartmann A."/>
            <person name="Jankowska D."/>
            <person name="Jubin C."/>
            <person name="Jung P."/>
            <person name="Lafontaine I."/>
            <person name="Leh-Louis V."/>
            <person name="Lemaire M."/>
            <person name="Marcet-Houben M."/>
            <person name="Mascher M."/>
            <person name="Morel G."/>
            <person name="Richard G.-F."/>
            <person name="Riechen J."/>
            <person name="Sacerdot C."/>
            <person name="Sarkar A."/>
            <person name="Savel G."/>
            <person name="Schacherer J."/>
            <person name="Sherman D."/>
            <person name="Straub M.-L."/>
            <person name="Stein N."/>
            <person name="Thierry A."/>
            <person name="Trautwein-Schult A."/>
            <person name="Westhof E."/>
            <person name="Worch S."/>
            <person name="Dujon B."/>
            <person name="Souciet J.-L."/>
            <person name="Wincker P."/>
            <person name="Scholz U."/>
            <person name="Neuveglise N."/>
        </authorList>
    </citation>
    <scope>NUCLEOTIDE SEQUENCE</scope>
    <source>
        <strain evidence="3">LS3</strain>
    </source>
</reference>
<sequence>MPVLSPATSKLKAQLKMAINRLRLIQQRETAIAKQQRRNLAQLLEVGKEQTARIKVENVIREDINVELLEILELYCELLLARIGLLDQPECDPGLEEAVKTIIYTAQHTEVKELHQIREMLVRKFSREFAKDALENASNAVPERVMKKLSTEPPSAELVRLYLCEISRAYHVPFSELPPEEDEQDDEDGGSGGIAEKNDQIGEGDTEAPKSPIAVMAPSPTTDNLHPKLKLSEDTRPRPRPPQPKEDAELASLRERFEALRKR</sequence>
<evidence type="ECO:0000313" key="3">
    <source>
        <dbReference type="EMBL" id="CDP37892.1"/>
    </source>
</evidence>
<dbReference type="InterPro" id="IPR042277">
    <property type="entry name" value="IST1-like"/>
</dbReference>
<dbReference type="PANTHER" id="PTHR12161:SF5">
    <property type="entry name" value="IST1 HOMOLOG"/>
    <property type="match status" value="1"/>
</dbReference>
<dbReference type="PhylomeDB" id="A0A060TGA7"/>
<accession>A0A060TGA7</accession>
<feature type="region of interest" description="Disordered" evidence="2">
    <location>
        <begin position="174"/>
        <end position="263"/>
    </location>
</feature>
<dbReference type="InterPro" id="IPR005061">
    <property type="entry name" value="Ist1"/>
</dbReference>
<feature type="compositionally biased region" description="Basic and acidic residues" evidence="2">
    <location>
        <begin position="230"/>
        <end position="263"/>
    </location>
</feature>
<proteinExistence type="inferred from homology"/>
<dbReference type="Pfam" id="PF03398">
    <property type="entry name" value="Ist1"/>
    <property type="match status" value="1"/>
</dbReference>
<dbReference type="AlphaFoldDB" id="A0A060TGA7"/>
<dbReference type="EMBL" id="HG937694">
    <property type="protein sequence ID" value="CDP37892.1"/>
    <property type="molecule type" value="Genomic_DNA"/>
</dbReference>
<reference evidence="3" key="1">
    <citation type="submission" date="2014-02" db="EMBL/GenBank/DDBJ databases">
        <authorList>
            <person name="Genoscope - CEA"/>
        </authorList>
    </citation>
    <scope>NUCLEOTIDE SEQUENCE</scope>
    <source>
        <strain evidence="3">LS3</strain>
    </source>
</reference>
<dbReference type="FunFam" id="1.20.1260.60:FF:000002">
    <property type="entry name" value="Vacuolar protein sorting-associated protein IST1"/>
    <property type="match status" value="1"/>
</dbReference>
<protein>
    <submittedName>
        <fullName evidence="3">ARAD1D21934p</fullName>
    </submittedName>
</protein>
<gene>
    <name evidence="3" type="ORF">GNLVRS02_ARAD1D21934g</name>
</gene>
<evidence type="ECO:0000256" key="2">
    <source>
        <dbReference type="SAM" id="MobiDB-lite"/>
    </source>
</evidence>
<evidence type="ECO:0000256" key="1">
    <source>
        <dbReference type="ARBA" id="ARBA00005536"/>
    </source>
</evidence>